<dbReference type="PROSITE" id="PS51084">
    <property type="entry name" value="HIT_2"/>
    <property type="match status" value="1"/>
</dbReference>
<dbReference type="EnsemblBacteria" id="ABF39792">
    <property type="protein sequence ID" value="ABF39792"/>
    <property type="gene ID" value="Acid345_0787"/>
</dbReference>
<dbReference type="eggNOG" id="COG0537">
    <property type="taxonomic scope" value="Bacteria"/>
</dbReference>
<dbReference type="Gene3D" id="3.30.428.10">
    <property type="entry name" value="HIT-like"/>
    <property type="match status" value="1"/>
</dbReference>
<dbReference type="Proteomes" id="UP000002432">
    <property type="component" value="Chromosome"/>
</dbReference>
<dbReference type="InterPro" id="IPR011146">
    <property type="entry name" value="HIT-like"/>
</dbReference>
<dbReference type="PANTHER" id="PTHR23089">
    <property type="entry name" value="HISTIDINE TRIAD HIT PROTEIN"/>
    <property type="match status" value="1"/>
</dbReference>
<dbReference type="InterPro" id="IPR019808">
    <property type="entry name" value="Histidine_triad_CS"/>
</dbReference>
<keyword evidence="6" id="KW-1185">Reference proteome</keyword>
<sequence length="113" mass="12553">MSDCLFCKIVAGQIPSKKVYEDEKVFVFQDINPQAPIHFLIIPRQHIAGLKEASEADAEIIGYCHLIAAKLGKQYNVEDGYRTVLNVGPKSGQSVFHLHLHLLGGRDLTWPPG</sequence>
<evidence type="ECO:0000256" key="1">
    <source>
        <dbReference type="PIRSR" id="PIRSR601310-1"/>
    </source>
</evidence>
<dbReference type="KEGG" id="aba:Acid345_0787"/>
<accession>Q1ITK8</accession>
<evidence type="ECO:0000313" key="5">
    <source>
        <dbReference type="EMBL" id="ABF39792.1"/>
    </source>
</evidence>
<dbReference type="HOGENOM" id="CLU_056776_8_1_0"/>
<organism evidence="5 6">
    <name type="scientific">Koribacter versatilis (strain Ellin345)</name>
    <dbReference type="NCBI Taxonomy" id="204669"/>
    <lineage>
        <taxon>Bacteria</taxon>
        <taxon>Pseudomonadati</taxon>
        <taxon>Acidobacteriota</taxon>
        <taxon>Terriglobia</taxon>
        <taxon>Terriglobales</taxon>
        <taxon>Candidatus Korobacteraceae</taxon>
        <taxon>Candidatus Korobacter</taxon>
    </lineage>
</organism>
<evidence type="ECO:0000313" key="6">
    <source>
        <dbReference type="Proteomes" id="UP000002432"/>
    </source>
</evidence>
<dbReference type="PROSITE" id="PS00892">
    <property type="entry name" value="HIT_1"/>
    <property type="match status" value="1"/>
</dbReference>
<dbReference type="AlphaFoldDB" id="Q1ITK8"/>
<reference evidence="5 6" key="1">
    <citation type="journal article" date="2009" name="Appl. Environ. Microbiol.">
        <title>Three genomes from the phylum Acidobacteria provide insight into the lifestyles of these microorganisms in soils.</title>
        <authorList>
            <person name="Ward N.L."/>
            <person name="Challacombe J.F."/>
            <person name="Janssen P.H."/>
            <person name="Henrissat B."/>
            <person name="Coutinho P.M."/>
            <person name="Wu M."/>
            <person name="Xie G."/>
            <person name="Haft D.H."/>
            <person name="Sait M."/>
            <person name="Badger J."/>
            <person name="Barabote R.D."/>
            <person name="Bradley B."/>
            <person name="Brettin T.S."/>
            <person name="Brinkac L.M."/>
            <person name="Bruce D."/>
            <person name="Creasy T."/>
            <person name="Daugherty S.C."/>
            <person name="Davidsen T.M."/>
            <person name="DeBoy R.T."/>
            <person name="Detter J.C."/>
            <person name="Dodson R.J."/>
            <person name="Durkin A.S."/>
            <person name="Ganapathy A."/>
            <person name="Gwinn-Giglio M."/>
            <person name="Han C.S."/>
            <person name="Khouri H."/>
            <person name="Kiss H."/>
            <person name="Kothari S.P."/>
            <person name="Madupu R."/>
            <person name="Nelson K.E."/>
            <person name="Nelson W.C."/>
            <person name="Paulsen I."/>
            <person name="Penn K."/>
            <person name="Ren Q."/>
            <person name="Rosovitz M.J."/>
            <person name="Selengut J.D."/>
            <person name="Shrivastava S."/>
            <person name="Sullivan S.A."/>
            <person name="Tapia R."/>
            <person name="Thompson L.S."/>
            <person name="Watkins K.L."/>
            <person name="Yang Q."/>
            <person name="Yu C."/>
            <person name="Zafar N."/>
            <person name="Zhou L."/>
            <person name="Kuske C.R."/>
        </authorList>
    </citation>
    <scope>NUCLEOTIDE SEQUENCE [LARGE SCALE GENOMIC DNA]</scope>
    <source>
        <strain evidence="5 6">Ellin345</strain>
    </source>
</reference>
<evidence type="ECO:0000256" key="3">
    <source>
        <dbReference type="PROSITE-ProRule" id="PRU00464"/>
    </source>
</evidence>
<dbReference type="CDD" id="cd01276">
    <property type="entry name" value="PKCI_related"/>
    <property type="match status" value="1"/>
</dbReference>
<dbReference type="EMBL" id="CP000360">
    <property type="protein sequence ID" value="ABF39792.1"/>
    <property type="molecule type" value="Genomic_DNA"/>
</dbReference>
<feature type="active site" description="Tele-AMP-histidine intermediate" evidence="1">
    <location>
        <position position="99"/>
    </location>
</feature>
<dbReference type="RefSeq" id="WP_011521594.1">
    <property type="nucleotide sequence ID" value="NC_008009.1"/>
</dbReference>
<dbReference type="InterPro" id="IPR036265">
    <property type="entry name" value="HIT-like_sf"/>
</dbReference>
<dbReference type="STRING" id="204669.Acid345_0787"/>
<feature type="short sequence motif" description="Histidine triad motif" evidence="2 3">
    <location>
        <begin position="97"/>
        <end position="101"/>
    </location>
</feature>
<dbReference type="GO" id="GO:0003824">
    <property type="term" value="F:catalytic activity"/>
    <property type="evidence" value="ECO:0007669"/>
    <property type="project" value="InterPro"/>
</dbReference>
<protein>
    <submittedName>
        <fullName evidence="5">Histidine triad (HIT) protein</fullName>
    </submittedName>
</protein>
<dbReference type="Pfam" id="PF01230">
    <property type="entry name" value="HIT"/>
    <property type="match status" value="1"/>
</dbReference>
<dbReference type="PRINTS" id="PR00332">
    <property type="entry name" value="HISTRIAD"/>
</dbReference>
<evidence type="ECO:0000259" key="4">
    <source>
        <dbReference type="PROSITE" id="PS51084"/>
    </source>
</evidence>
<proteinExistence type="predicted"/>
<evidence type="ECO:0000256" key="2">
    <source>
        <dbReference type="PIRSR" id="PIRSR601310-3"/>
    </source>
</evidence>
<dbReference type="OrthoDB" id="9784774at2"/>
<feature type="domain" description="HIT" evidence="4">
    <location>
        <begin position="5"/>
        <end position="113"/>
    </location>
</feature>
<dbReference type="InterPro" id="IPR001310">
    <property type="entry name" value="Histidine_triad_HIT"/>
</dbReference>
<name>Q1ITK8_KORVE</name>
<gene>
    <name evidence="5" type="ordered locus">Acid345_0787</name>
</gene>
<dbReference type="SUPFAM" id="SSF54197">
    <property type="entry name" value="HIT-like"/>
    <property type="match status" value="1"/>
</dbReference>